<feature type="transmembrane region" description="Helical" evidence="7">
    <location>
        <begin position="162"/>
        <end position="178"/>
    </location>
</feature>
<dbReference type="PANTHER" id="PTHR30043">
    <property type="entry name" value="PHOSPHONATES TRANSPORT SYSTEM PERMEASE PROTEIN"/>
    <property type="match status" value="1"/>
</dbReference>
<evidence type="ECO:0000313" key="9">
    <source>
        <dbReference type="Proteomes" id="UP000198233"/>
    </source>
</evidence>
<feature type="transmembrane region" description="Helical" evidence="7">
    <location>
        <begin position="303"/>
        <end position="327"/>
    </location>
</feature>
<dbReference type="RefSeq" id="WP_088904406.1">
    <property type="nucleotide sequence ID" value="NZ_CP022272.1"/>
</dbReference>
<evidence type="ECO:0000256" key="4">
    <source>
        <dbReference type="ARBA" id="ARBA00022692"/>
    </source>
</evidence>
<reference evidence="8 9" key="1">
    <citation type="submission" date="2017-06" db="EMBL/GenBank/DDBJ databases">
        <title>Complete genome sequence of Shewanella marisflavi EP1 associated with anaerobic 2,4-dinitrotoluene reduction and salt tolerance.</title>
        <authorList>
            <person name="Huang J."/>
        </authorList>
    </citation>
    <scope>NUCLEOTIDE SEQUENCE [LARGE SCALE GENOMIC DNA]</scope>
    <source>
        <strain evidence="8 9">EP1</strain>
    </source>
</reference>
<accession>A0AAC9TZN6</accession>
<dbReference type="KEGG" id="smav:CFF01_07600"/>
<feature type="transmembrane region" description="Helical" evidence="7">
    <location>
        <begin position="465"/>
        <end position="483"/>
    </location>
</feature>
<name>A0AAC9TZN6_9GAMM</name>
<keyword evidence="6 7" id="KW-0472">Membrane</keyword>
<feature type="transmembrane region" description="Helical" evidence="7">
    <location>
        <begin position="104"/>
        <end position="127"/>
    </location>
</feature>
<keyword evidence="5 7" id="KW-1133">Transmembrane helix</keyword>
<keyword evidence="4 7" id="KW-0812">Transmembrane</keyword>
<keyword evidence="2" id="KW-0813">Transport</keyword>
<feature type="transmembrane region" description="Helical" evidence="7">
    <location>
        <begin position="185"/>
        <end position="204"/>
    </location>
</feature>
<keyword evidence="3" id="KW-1003">Cell membrane</keyword>
<feature type="transmembrane region" description="Helical" evidence="7">
    <location>
        <begin position="216"/>
        <end position="234"/>
    </location>
</feature>
<sequence>MGRFVGPWQRLSLGLWLLIAISLCFVDIAIINLDPWGELLRMGQGLLTPDFFATESLLSALWQTVGFALLGVTFGLLLGSPLALIYRSPWVAACCAMVRGIHEIFWALLFLQVFGLSPVTGILAIALPYGATFARVFHDILQQSPRTTSDTLPFGCDRLSRYFYGKLGHVLPLMLAYVRYRFECALRSSAVLGFIGMPTLGFYLETAFRQGKYSEGAALLILFVVLIGSIPLWARRRLLPVYLLASLITLPAIVGVDMRLVWQFISVDILPPGLGEVLHGQQAFGEGMSRLFNWWQRLTLEQALPGAAATLVLAVSALGLTHLLALVGHRWVSIHSRGKLTAALGQLGLLIMRSMPEYILAFIFMMLCGPSMLPAILALGLHNGALIAYLLTRQDKVVQPSALYQARSDHYAYEILPRIYPNLMSLLFYRFEVILRETAIFGVLGVMTLGFYIDSAFSEIRFNNAFYLLIVTALLNVLVDALARRLLAKRLSQSTSVGQVSCVV</sequence>
<evidence type="ECO:0000256" key="3">
    <source>
        <dbReference type="ARBA" id="ARBA00022475"/>
    </source>
</evidence>
<feature type="transmembrane region" description="Helical" evidence="7">
    <location>
        <begin position="12"/>
        <end position="33"/>
    </location>
</feature>
<evidence type="ECO:0000256" key="2">
    <source>
        <dbReference type="ARBA" id="ARBA00022448"/>
    </source>
</evidence>
<dbReference type="Gene3D" id="1.10.3720.10">
    <property type="entry name" value="MetI-like"/>
    <property type="match status" value="2"/>
</dbReference>
<dbReference type="GO" id="GO:0005886">
    <property type="term" value="C:plasma membrane"/>
    <property type="evidence" value="ECO:0007669"/>
    <property type="project" value="UniProtKB-SubCell"/>
</dbReference>
<dbReference type="AlphaFoldDB" id="A0AAC9TZN6"/>
<evidence type="ECO:0000256" key="5">
    <source>
        <dbReference type="ARBA" id="ARBA00022989"/>
    </source>
</evidence>
<dbReference type="PANTHER" id="PTHR30043:SF1">
    <property type="entry name" value="ABC TRANSPORT SYSTEM PERMEASE PROTEIN P69"/>
    <property type="match status" value="1"/>
</dbReference>
<evidence type="ECO:0000313" key="8">
    <source>
        <dbReference type="EMBL" id="ASJ96464.1"/>
    </source>
</evidence>
<evidence type="ECO:0000256" key="1">
    <source>
        <dbReference type="ARBA" id="ARBA00004651"/>
    </source>
</evidence>
<evidence type="ECO:0000256" key="6">
    <source>
        <dbReference type="ARBA" id="ARBA00023136"/>
    </source>
</evidence>
<dbReference type="InterPro" id="IPR035906">
    <property type="entry name" value="MetI-like_sf"/>
</dbReference>
<feature type="transmembrane region" description="Helical" evidence="7">
    <location>
        <begin position="60"/>
        <end position="84"/>
    </location>
</feature>
<gene>
    <name evidence="8" type="ORF">CFF01_07600</name>
</gene>
<organism evidence="8 9">
    <name type="scientific">Shewanella marisflavi</name>
    <dbReference type="NCBI Taxonomy" id="260364"/>
    <lineage>
        <taxon>Bacteria</taxon>
        <taxon>Pseudomonadati</taxon>
        <taxon>Pseudomonadota</taxon>
        <taxon>Gammaproteobacteria</taxon>
        <taxon>Alteromonadales</taxon>
        <taxon>Shewanellaceae</taxon>
        <taxon>Shewanella</taxon>
    </lineage>
</organism>
<protein>
    <submittedName>
        <fullName evidence="8">ABC transporter permease</fullName>
    </submittedName>
</protein>
<dbReference type="SUPFAM" id="SSF161098">
    <property type="entry name" value="MetI-like"/>
    <property type="match status" value="2"/>
</dbReference>
<comment type="subcellular location">
    <subcellularLocation>
        <location evidence="1">Cell membrane</location>
        <topology evidence="1">Multi-pass membrane protein</topology>
    </subcellularLocation>
</comment>
<feature type="transmembrane region" description="Helical" evidence="7">
    <location>
        <begin position="433"/>
        <end position="453"/>
    </location>
</feature>
<dbReference type="EMBL" id="CP022272">
    <property type="protein sequence ID" value="ASJ96464.1"/>
    <property type="molecule type" value="Genomic_DNA"/>
</dbReference>
<dbReference type="Proteomes" id="UP000198233">
    <property type="component" value="Chromosome"/>
</dbReference>
<feature type="transmembrane region" description="Helical" evidence="7">
    <location>
        <begin position="241"/>
        <end position="262"/>
    </location>
</feature>
<proteinExistence type="predicted"/>
<evidence type="ECO:0000256" key="7">
    <source>
        <dbReference type="SAM" id="Phobius"/>
    </source>
</evidence>